<sequence length="141" mass="14874">MPETTARSSLPCTPRIPCSADTPTPLVRGRIGVDRAGGFYPAPHRYELFLTEGCPESRALLSAVALLGLKGSVYVTTVPERPADAPEAHAALLSAYEATVHPFTGAPAVPALVDRWSGRLVSNHTADILDDLTGPLSEQVS</sequence>
<dbReference type="EMBL" id="BMVC01000008">
    <property type="protein sequence ID" value="GHC98544.1"/>
    <property type="molecule type" value="Genomic_DNA"/>
</dbReference>
<dbReference type="Proteomes" id="UP000638353">
    <property type="component" value="Unassembled WGS sequence"/>
</dbReference>
<proteinExistence type="predicted"/>
<organism evidence="1 2">
    <name type="scientific">Streptomyces finlayi</name>
    <dbReference type="NCBI Taxonomy" id="67296"/>
    <lineage>
        <taxon>Bacteria</taxon>
        <taxon>Bacillati</taxon>
        <taxon>Actinomycetota</taxon>
        <taxon>Actinomycetes</taxon>
        <taxon>Kitasatosporales</taxon>
        <taxon>Streptomycetaceae</taxon>
        <taxon>Streptomyces</taxon>
    </lineage>
</organism>
<accession>A0A918X032</accession>
<dbReference type="AlphaFoldDB" id="A0A918X032"/>
<reference evidence="1" key="1">
    <citation type="journal article" date="2014" name="Int. J. Syst. Evol. Microbiol.">
        <title>Complete genome sequence of Corynebacterium casei LMG S-19264T (=DSM 44701T), isolated from a smear-ripened cheese.</title>
        <authorList>
            <consortium name="US DOE Joint Genome Institute (JGI-PGF)"/>
            <person name="Walter F."/>
            <person name="Albersmeier A."/>
            <person name="Kalinowski J."/>
            <person name="Ruckert C."/>
        </authorList>
    </citation>
    <scope>NUCLEOTIDE SEQUENCE</scope>
    <source>
        <strain evidence="1">JCM 4637</strain>
    </source>
</reference>
<gene>
    <name evidence="1" type="ORF">GCM10010334_40970</name>
</gene>
<name>A0A918X032_9ACTN</name>
<dbReference type="RefSeq" id="WP_189824740.1">
    <property type="nucleotide sequence ID" value="NZ_BMVC01000008.1"/>
</dbReference>
<comment type="caution">
    <text evidence="1">The sequence shown here is derived from an EMBL/GenBank/DDBJ whole genome shotgun (WGS) entry which is preliminary data.</text>
</comment>
<evidence type="ECO:0008006" key="3">
    <source>
        <dbReference type="Google" id="ProtNLM"/>
    </source>
</evidence>
<evidence type="ECO:0000313" key="2">
    <source>
        <dbReference type="Proteomes" id="UP000638353"/>
    </source>
</evidence>
<evidence type="ECO:0000313" key="1">
    <source>
        <dbReference type="EMBL" id="GHC98544.1"/>
    </source>
</evidence>
<protein>
    <recommendedName>
        <fullName evidence="3">GST N-terminal domain-containing protein</fullName>
    </recommendedName>
</protein>
<reference evidence="1" key="2">
    <citation type="submission" date="2020-09" db="EMBL/GenBank/DDBJ databases">
        <authorList>
            <person name="Sun Q."/>
            <person name="Ohkuma M."/>
        </authorList>
    </citation>
    <scope>NUCLEOTIDE SEQUENCE</scope>
    <source>
        <strain evidence="1">JCM 4637</strain>
    </source>
</reference>
<dbReference type="Gene3D" id="3.40.30.10">
    <property type="entry name" value="Glutaredoxin"/>
    <property type="match status" value="1"/>
</dbReference>